<dbReference type="EMBL" id="CP018906">
    <property type="protein sequence ID" value="AQW21737.1"/>
    <property type="molecule type" value="Genomic_DNA"/>
</dbReference>
<name>A0A1S6QJC8_9LACO</name>
<dbReference type="eggNOG" id="COG2919">
    <property type="taxonomic scope" value="Bacteria"/>
</dbReference>
<evidence type="ECO:0000313" key="4">
    <source>
        <dbReference type="Proteomes" id="UP000030361"/>
    </source>
</evidence>
<feature type="transmembrane region" description="Helical" evidence="2">
    <location>
        <begin position="40"/>
        <end position="59"/>
    </location>
</feature>
<evidence type="ECO:0000256" key="2">
    <source>
        <dbReference type="SAM" id="Phobius"/>
    </source>
</evidence>
<gene>
    <name evidence="3" type="ORF">PL11_007285</name>
</gene>
<dbReference type="InterPro" id="IPR039076">
    <property type="entry name" value="DivIC"/>
</dbReference>
<reference evidence="3 4" key="1">
    <citation type="journal article" date="2015" name="Genome Announc.">
        <title>Genome Sequence of Lactobacillus curieae CCTCC M 2011381T, a Novel Producer of Gamma-aminobutyric Acid.</title>
        <authorList>
            <person name="Wang Y."/>
            <person name="Wang Y."/>
            <person name="Lang C."/>
            <person name="Wei D."/>
            <person name="Xu P."/>
            <person name="Xie J."/>
        </authorList>
    </citation>
    <scope>NUCLEOTIDE SEQUENCE [LARGE SCALE GENOMIC DNA]</scope>
    <source>
        <strain evidence="3 4">CCTCC M 2011381</strain>
    </source>
</reference>
<dbReference type="PANTHER" id="PTHR40027:SF1">
    <property type="entry name" value="CELL DIVISION PROTEIN DIVIC"/>
    <property type="match status" value="1"/>
</dbReference>
<keyword evidence="1" id="KW-0175">Coiled coil</keyword>
<dbReference type="Pfam" id="PF04977">
    <property type="entry name" value="DivIC"/>
    <property type="match status" value="1"/>
</dbReference>
<protein>
    <submittedName>
        <fullName evidence="3">Septum formation initiator</fullName>
    </submittedName>
</protein>
<dbReference type="KEGG" id="lcu:PL11_007285"/>
<keyword evidence="4" id="KW-1185">Reference proteome</keyword>
<keyword evidence="2" id="KW-0472">Membrane</keyword>
<keyword evidence="2" id="KW-1133">Transmembrane helix</keyword>
<dbReference type="RefSeq" id="WP_035168653.1">
    <property type="nucleotide sequence ID" value="NZ_CP018906.1"/>
</dbReference>
<proteinExistence type="predicted"/>
<organism evidence="3 4">
    <name type="scientific">Lentilactobacillus curieae</name>
    <dbReference type="NCBI Taxonomy" id="1138822"/>
    <lineage>
        <taxon>Bacteria</taxon>
        <taxon>Bacillati</taxon>
        <taxon>Bacillota</taxon>
        <taxon>Bacilli</taxon>
        <taxon>Lactobacillales</taxon>
        <taxon>Lactobacillaceae</taxon>
        <taxon>Lentilactobacillus</taxon>
    </lineage>
</organism>
<dbReference type="GO" id="GO:0051301">
    <property type="term" value="P:cell division"/>
    <property type="evidence" value="ECO:0007669"/>
    <property type="project" value="InterPro"/>
</dbReference>
<dbReference type="Proteomes" id="UP000030361">
    <property type="component" value="Chromosome"/>
</dbReference>
<evidence type="ECO:0000256" key="1">
    <source>
        <dbReference type="SAM" id="Coils"/>
    </source>
</evidence>
<feature type="coiled-coil region" evidence="1">
    <location>
        <begin position="58"/>
        <end position="99"/>
    </location>
</feature>
<evidence type="ECO:0000313" key="3">
    <source>
        <dbReference type="EMBL" id="AQW21737.1"/>
    </source>
</evidence>
<keyword evidence="2" id="KW-0812">Transmembrane</keyword>
<dbReference type="OrthoDB" id="2151746at2"/>
<accession>A0A1S6QJC8</accession>
<dbReference type="PANTHER" id="PTHR40027">
    <property type="entry name" value="CELL DIVISION PROTEIN DIVIC"/>
    <property type="match status" value="1"/>
</dbReference>
<sequence length="131" mass="15307">MTNSKGKIRKLENEFTKKREIEIMKNKISVKLSAKRKRRAMFIVGLFMLCVCVFGVQIIRAKSNLAQINDQIVKQKADLKTEKATNKKLSVKVKQLNNRSYVEKLIRERYYYTKPGETVYSFPDKAIDDLD</sequence>
<dbReference type="InterPro" id="IPR007060">
    <property type="entry name" value="FtsL/DivIC"/>
</dbReference>
<dbReference type="AlphaFoldDB" id="A0A1S6QJC8"/>